<keyword evidence="4" id="KW-1185">Reference proteome</keyword>
<organism evidence="3 4">
    <name type="scientific">Gordonia jinghuaiqii</name>
    <dbReference type="NCBI Taxonomy" id="2758710"/>
    <lineage>
        <taxon>Bacteria</taxon>
        <taxon>Bacillati</taxon>
        <taxon>Actinomycetota</taxon>
        <taxon>Actinomycetes</taxon>
        <taxon>Mycobacteriales</taxon>
        <taxon>Gordoniaceae</taxon>
        <taxon>Gordonia</taxon>
    </lineage>
</organism>
<dbReference type="PANTHER" id="PTHR24321:SF8">
    <property type="entry name" value="ESTRADIOL 17-BETA-DEHYDROGENASE 8-RELATED"/>
    <property type="match status" value="1"/>
</dbReference>
<dbReference type="AlphaFoldDB" id="A0A7D7LRT8"/>
<dbReference type="PROSITE" id="PS00061">
    <property type="entry name" value="ADH_SHORT"/>
    <property type="match status" value="1"/>
</dbReference>
<evidence type="ECO:0000256" key="1">
    <source>
        <dbReference type="ARBA" id="ARBA00006484"/>
    </source>
</evidence>
<dbReference type="InterPro" id="IPR036291">
    <property type="entry name" value="NAD(P)-bd_dom_sf"/>
</dbReference>
<dbReference type="PANTHER" id="PTHR24321">
    <property type="entry name" value="DEHYDROGENASES, SHORT CHAIN"/>
    <property type="match status" value="1"/>
</dbReference>
<accession>A0A7D7LRT8</accession>
<dbReference type="Proteomes" id="UP000515663">
    <property type="component" value="Chromosome"/>
</dbReference>
<dbReference type="SUPFAM" id="SSF51735">
    <property type="entry name" value="NAD(P)-binding Rossmann-fold domains"/>
    <property type="match status" value="1"/>
</dbReference>
<dbReference type="Gene3D" id="3.40.50.720">
    <property type="entry name" value="NAD(P)-binding Rossmann-like Domain"/>
    <property type="match status" value="1"/>
</dbReference>
<dbReference type="InterPro" id="IPR020904">
    <property type="entry name" value="Sc_DH/Rdtase_CS"/>
</dbReference>
<dbReference type="NCBIfam" id="NF006121">
    <property type="entry name" value="PRK08265.1"/>
    <property type="match status" value="1"/>
</dbReference>
<protein>
    <submittedName>
        <fullName evidence="3">SDR family oxidoreductase</fullName>
    </submittedName>
</protein>
<dbReference type="CDD" id="cd05233">
    <property type="entry name" value="SDR_c"/>
    <property type="match status" value="1"/>
</dbReference>
<reference evidence="4" key="1">
    <citation type="submission" date="2020-07" db="EMBL/GenBank/DDBJ databases">
        <title>novel species isolated from the respiratory tract of Marmot.</title>
        <authorList>
            <person name="Zhang G."/>
        </authorList>
    </citation>
    <scope>NUCLEOTIDE SEQUENCE [LARGE SCALE GENOMIC DNA]</scope>
    <source>
        <strain evidence="4">686</strain>
    </source>
</reference>
<sequence length="261" mass="27256">MPDLTGRTAIVTGGATLLGHGVVAELAAAGAAVVVADIDVEGGEKAAAQAATITFIETDITDDESLARTIATVADSHGGIDIVVNLAAIYLDNGFDTTRAEWLTALDVNVVSMVETVRHAFEHLARSPHAAVVNFSSVSGNVAQTGRWTYPASKAAVAQLTRSMAMDLAEHGIRVNSVNPGWTWSKVMDELSKGDRAKTDRVAAPFHLTRRVADPAEIGKVVVFLASDDASVVTGADWAADGGYSAMGPESYVPAIPQLME</sequence>
<gene>
    <name evidence="3" type="ORF">H1R19_01255</name>
</gene>
<proteinExistence type="inferred from homology"/>
<name>A0A7D7LRT8_9ACTN</name>
<dbReference type="FunFam" id="3.40.50.720:FF:000084">
    <property type="entry name" value="Short-chain dehydrogenase reductase"/>
    <property type="match status" value="1"/>
</dbReference>
<dbReference type="Pfam" id="PF13561">
    <property type="entry name" value="adh_short_C2"/>
    <property type="match status" value="1"/>
</dbReference>
<evidence type="ECO:0000313" key="4">
    <source>
        <dbReference type="Proteomes" id="UP000515663"/>
    </source>
</evidence>
<dbReference type="InterPro" id="IPR002347">
    <property type="entry name" value="SDR_fam"/>
</dbReference>
<dbReference type="RefSeq" id="WP_219850360.1">
    <property type="nucleotide sequence ID" value="NZ_CP059491.1"/>
</dbReference>
<dbReference type="PRINTS" id="PR00081">
    <property type="entry name" value="GDHRDH"/>
</dbReference>
<dbReference type="GO" id="GO:0016491">
    <property type="term" value="F:oxidoreductase activity"/>
    <property type="evidence" value="ECO:0007669"/>
    <property type="project" value="UniProtKB-KW"/>
</dbReference>
<comment type="similarity">
    <text evidence="1">Belongs to the short-chain dehydrogenases/reductases (SDR) family.</text>
</comment>
<evidence type="ECO:0000313" key="3">
    <source>
        <dbReference type="EMBL" id="QMT01863.1"/>
    </source>
</evidence>
<dbReference type="KEGG" id="gji:H1R19_01255"/>
<dbReference type="EMBL" id="CP059491">
    <property type="protein sequence ID" value="QMT01863.1"/>
    <property type="molecule type" value="Genomic_DNA"/>
</dbReference>
<dbReference type="PRINTS" id="PR00080">
    <property type="entry name" value="SDRFAMILY"/>
</dbReference>
<keyword evidence="2" id="KW-0560">Oxidoreductase</keyword>
<evidence type="ECO:0000256" key="2">
    <source>
        <dbReference type="ARBA" id="ARBA00023002"/>
    </source>
</evidence>